<feature type="domain" description="RNA polymerase sigma factor 70 region 4 type 2" evidence="6">
    <location>
        <begin position="128"/>
        <end position="177"/>
    </location>
</feature>
<dbReference type="GO" id="GO:0016987">
    <property type="term" value="F:sigma factor activity"/>
    <property type="evidence" value="ECO:0007669"/>
    <property type="project" value="UniProtKB-KW"/>
</dbReference>
<keyword evidence="4" id="KW-0804">Transcription</keyword>
<dbReference type="Gene3D" id="1.10.1740.10">
    <property type="match status" value="1"/>
</dbReference>
<evidence type="ECO:0000256" key="2">
    <source>
        <dbReference type="ARBA" id="ARBA00023015"/>
    </source>
</evidence>
<comment type="similarity">
    <text evidence="1">Belongs to the sigma-70 factor family. ECF subfamily.</text>
</comment>
<dbReference type="InterPro" id="IPR013249">
    <property type="entry name" value="RNA_pol_sigma70_r4_t2"/>
</dbReference>
<protein>
    <submittedName>
        <fullName evidence="7">RNA polymerase sigma-H factor</fullName>
    </submittedName>
</protein>
<dbReference type="InterPro" id="IPR007627">
    <property type="entry name" value="RNA_pol_sigma70_r2"/>
</dbReference>
<dbReference type="HOGENOM" id="CLU_047691_3_0_6"/>
<evidence type="ECO:0000313" key="7">
    <source>
        <dbReference type="EMBL" id="EJP72462.1"/>
    </source>
</evidence>
<dbReference type="InterPro" id="IPR013325">
    <property type="entry name" value="RNA_pol_sigma_r2"/>
</dbReference>
<dbReference type="GO" id="GO:0006352">
    <property type="term" value="P:DNA-templated transcription initiation"/>
    <property type="evidence" value="ECO:0007669"/>
    <property type="project" value="InterPro"/>
</dbReference>
<dbReference type="GO" id="GO:0003677">
    <property type="term" value="F:DNA binding"/>
    <property type="evidence" value="ECO:0007669"/>
    <property type="project" value="InterPro"/>
</dbReference>
<dbReference type="Pfam" id="PF04542">
    <property type="entry name" value="Sigma70_r2"/>
    <property type="match status" value="1"/>
</dbReference>
<dbReference type="AlphaFoldDB" id="J4V1K1"/>
<dbReference type="InterPro" id="IPR039425">
    <property type="entry name" value="RNA_pol_sigma-70-like"/>
</dbReference>
<sequence>MKNKSPNEDFILIQKAKNGDKKAFEIVMTKYYPRVHSALYAFTKSYEDAEDLTQQAFIKSWTALESFRGDSSFYTWVYRIAINLAKNFVSSSGYKKSRKSDSLDDTYFEISGQSSLESDILHDDSMQKINSYIKELPESLRTSFVLRESEGKSYEEIAEITNTPVGTVRSRIFRARESVLEYLSKEFLDG</sequence>
<organism evidence="7 8">
    <name type="scientific">SAR86 cluster bacterium SAR86B</name>
    <dbReference type="NCBI Taxonomy" id="1123867"/>
    <lineage>
        <taxon>Bacteria</taxon>
        <taxon>Pseudomonadati</taxon>
        <taxon>Pseudomonadota</taxon>
        <taxon>Gammaproteobacteria</taxon>
        <taxon>SAR86 cluster</taxon>
    </lineage>
</organism>
<evidence type="ECO:0000313" key="8">
    <source>
        <dbReference type="Proteomes" id="UP000010116"/>
    </source>
</evidence>
<dbReference type="Pfam" id="PF08281">
    <property type="entry name" value="Sigma70_r4_2"/>
    <property type="match status" value="1"/>
</dbReference>
<feature type="domain" description="RNA polymerase sigma-70 region 2" evidence="5">
    <location>
        <begin position="29"/>
        <end position="90"/>
    </location>
</feature>
<dbReference type="NCBIfam" id="TIGR02937">
    <property type="entry name" value="sigma70-ECF"/>
    <property type="match status" value="1"/>
</dbReference>
<dbReference type="PANTHER" id="PTHR43133">
    <property type="entry name" value="RNA POLYMERASE ECF-TYPE SIGMA FACTO"/>
    <property type="match status" value="1"/>
</dbReference>
<dbReference type="CDD" id="cd06171">
    <property type="entry name" value="Sigma70_r4"/>
    <property type="match status" value="1"/>
</dbReference>
<evidence type="ECO:0000256" key="1">
    <source>
        <dbReference type="ARBA" id="ARBA00010641"/>
    </source>
</evidence>
<dbReference type="InterPro" id="IPR014284">
    <property type="entry name" value="RNA_pol_sigma-70_dom"/>
</dbReference>
<evidence type="ECO:0000256" key="4">
    <source>
        <dbReference type="ARBA" id="ARBA00023163"/>
    </source>
</evidence>
<evidence type="ECO:0000259" key="6">
    <source>
        <dbReference type="Pfam" id="PF08281"/>
    </source>
</evidence>
<gene>
    <name evidence="7" type="primary">algU</name>
    <name evidence="7" type="ORF">NT02SARS_1211</name>
</gene>
<name>J4V1K1_9GAMM</name>
<dbReference type="InterPro" id="IPR013324">
    <property type="entry name" value="RNA_pol_sigma_r3/r4-like"/>
</dbReference>
<dbReference type="Gene3D" id="1.10.10.10">
    <property type="entry name" value="Winged helix-like DNA-binding domain superfamily/Winged helix DNA-binding domain"/>
    <property type="match status" value="1"/>
</dbReference>
<accession>J4V1K1</accession>
<evidence type="ECO:0000256" key="3">
    <source>
        <dbReference type="ARBA" id="ARBA00023082"/>
    </source>
</evidence>
<reference evidence="7 8" key="1">
    <citation type="journal article" date="2012" name="ISME J.">
        <title>Genomic insights to SAR86, an abundant and uncultivated marine bacterial lineage.</title>
        <authorList>
            <person name="Dupont C.L."/>
            <person name="Rusch D.B."/>
            <person name="Yooseph S."/>
            <person name="Lombardo M.J."/>
            <person name="Richter R.A."/>
            <person name="Valas R."/>
            <person name="Novotny M."/>
            <person name="Yee-Greenbaum J."/>
            <person name="Selengut J.D."/>
            <person name="Haft D.H."/>
            <person name="Halpern A.L."/>
            <person name="Lasken R.S."/>
            <person name="Nealson K."/>
            <person name="Friedman R."/>
            <person name="Venter J.C."/>
        </authorList>
    </citation>
    <scope>NUCLEOTIDE SEQUENCE [LARGE SCALE GENOMIC DNA]</scope>
</reference>
<proteinExistence type="inferred from homology"/>
<keyword evidence="2" id="KW-0805">Transcription regulation</keyword>
<dbReference type="SUPFAM" id="SSF88659">
    <property type="entry name" value="Sigma3 and sigma4 domains of RNA polymerase sigma factors"/>
    <property type="match status" value="1"/>
</dbReference>
<dbReference type="SUPFAM" id="SSF88946">
    <property type="entry name" value="Sigma2 domain of RNA polymerase sigma factors"/>
    <property type="match status" value="1"/>
</dbReference>
<dbReference type="InterPro" id="IPR036388">
    <property type="entry name" value="WH-like_DNA-bd_sf"/>
</dbReference>
<keyword evidence="3" id="KW-0731">Sigma factor</keyword>
<dbReference type="EMBL" id="JH611193">
    <property type="protein sequence ID" value="EJP72462.1"/>
    <property type="molecule type" value="Genomic_DNA"/>
</dbReference>
<dbReference type="PANTHER" id="PTHR43133:SF53">
    <property type="entry name" value="ECF RNA POLYMERASE SIGMA-E FACTOR"/>
    <property type="match status" value="1"/>
</dbReference>
<dbReference type="Proteomes" id="UP000010116">
    <property type="component" value="Unassembled WGS sequence"/>
</dbReference>
<evidence type="ECO:0000259" key="5">
    <source>
        <dbReference type="Pfam" id="PF04542"/>
    </source>
</evidence>